<evidence type="ECO:0000256" key="4">
    <source>
        <dbReference type="ARBA" id="ARBA00023269"/>
    </source>
</evidence>
<evidence type="ECO:0000256" key="1">
    <source>
        <dbReference type="ARBA" id="ARBA00004286"/>
    </source>
</evidence>
<dbReference type="GO" id="GO:0046982">
    <property type="term" value="F:protein heterodimerization activity"/>
    <property type="evidence" value="ECO:0007669"/>
    <property type="project" value="InterPro"/>
</dbReference>
<keyword evidence="4" id="KW-0544">Nucleosome core</keyword>
<dbReference type="InterPro" id="IPR009072">
    <property type="entry name" value="Histone-fold"/>
</dbReference>
<reference evidence="7 8" key="1">
    <citation type="journal article" name="Sci. Rep.">
        <title>Telomere-to-telomere assembled and centromere annotated genomes of the two main subspecies of the button mushroom Agaricus bisporus reveal especially polymorphic chromosome ends.</title>
        <authorList>
            <person name="Sonnenberg A.S.M."/>
            <person name="Sedaghat-Telgerd N."/>
            <person name="Lavrijssen B."/>
            <person name="Ohm R.A."/>
            <person name="Hendrickx P.M."/>
            <person name="Scholtmeijer K."/>
            <person name="Baars J.J.P."/>
            <person name="van Peer A."/>
        </authorList>
    </citation>
    <scope>NUCLEOTIDE SEQUENCE [LARGE SCALE GENOMIC DNA]</scope>
    <source>
        <strain evidence="7 8">H119_p4</strain>
    </source>
</reference>
<evidence type="ECO:0000256" key="2">
    <source>
        <dbReference type="ARBA" id="ARBA00010343"/>
    </source>
</evidence>
<dbReference type="InterPro" id="IPR007125">
    <property type="entry name" value="H2A/H2B/H3"/>
</dbReference>
<protein>
    <recommendedName>
        <fullName evidence="6">Core Histone H2A/H2B/H3 domain-containing protein</fullName>
    </recommendedName>
</protein>
<feature type="compositionally biased region" description="Basic residues" evidence="5">
    <location>
        <begin position="37"/>
        <end position="51"/>
    </location>
</feature>
<keyword evidence="4" id="KW-0238">DNA-binding</keyword>
<dbReference type="Pfam" id="PF00125">
    <property type="entry name" value="Histone"/>
    <property type="match status" value="1"/>
</dbReference>
<gene>
    <name evidence="7" type="ORF">Agabi119p4_6636</name>
</gene>
<name>A0A8H7EZV5_AGABI</name>
<dbReference type="InterPro" id="IPR000164">
    <property type="entry name" value="Histone_H3/CENP-A"/>
</dbReference>
<dbReference type="Proteomes" id="UP000629468">
    <property type="component" value="Unassembled WGS sequence"/>
</dbReference>
<feature type="region of interest" description="Disordered" evidence="5">
    <location>
        <begin position="1"/>
        <end position="68"/>
    </location>
</feature>
<evidence type="ECO:0000313" key="8">
    <source>
        <dbReference type="Proteomes" id="UP000629468"/>
    </source>
</evidence>
<dbReference type="GO" id="GO:0030527">
    <property type="term" value="F:structural constituent of chromatin"/>
    <property type="evidence" value="ECO:0007669"/>
    <property type="project" value="InterPro"/>
</dbReference>
<dbReference type="AlphaFoldDB" id="A0A8H7EZV5"/>
<evidence type="ECO:0000313" key="7">
    <source>
        <dbReference type="EMBL" id="KAF7770662.1"/>
    </source>
</evidence>
<evidence type="ECO:0000256" key="5">
    <source>
        <dbReference type="SAM" id="MobiDB-lite"/>
    </source>
</evidence>
<dbReference type="SUPFAM" id="SSF47113">
    <property type="entry name" value="Histone-fold"/>
    <property type="match status" value="1"/>
</dbReference>
<comment type="subcellular location">
    <subcellularLocation>
        <location evidence="1">Chromosome</location>
    </subcellularLocation>
</comment>
<dbReference type="GO" id="GO:0000786">
    <property type="term" value="C:nucleosome"/>
    <property type="evidence" value="ECO:0007669"/>
    <property type="project" value="UniProtKB-KW"/>
</dbReference>
<sequence>MARTRGNLQQLTEADRIQHPRRTQAAKQPGLGSGQFRRPHVGGKTPAHLHHYTGPARGGLGKSFFPRANPRIRYRKKRKNLVSMPPLKGPKPHNRMAHEVHHYQNTTNLLIPRVPFEELVRYIAYKVTEAPEFSNWNESHVRFTPQALQAIQEAAEYRLIQIFRHSCHSITIAKRKTLMPSDLWMGVHHRVDGEI</sequence>
<feature type="domain" description="Core Histone H2A/H2B/H3" evidence="6">
    <location>
        <begin position="95"/>
        <end position="183"/>
    </location>
</feature>
<dbReference type="SMART" id="SM00428">
    <property type="entry name" value="H3"/>
    <property type="match status" value="1"/>
</dbReference>
<comment type="caution">
    <text evidence="7">The sequence shown here is derived from an EMBL/GenBank/DDBJ whole genome shotgun (WGS) entry which is preliminary data.</text>
</comment>
<evidence type="ECO:0000259" key="6">
    <source>
        <dbReference type="Pfam" id="PF00125"/>
    </source>
</evidence>
<comment type="similarity">
    <text evidence="2">Belongs to the histone H3 family.</text>
</comment>
<keyword evidence="3" id="KW-0158">Chromosome</keyword>
<dbReference type="GO" id="GO:0003677">
    <property type="term" value="F:DNA binding"/>
    <property type="evidence" value="ECO:0007669"/>
    <property type="project" value="InterPro"/>
</dbReference>
<organism evidence="7 8">
    <name type="scientific">Agaricus bisporus var. burnettii</name>
    <dbReference type="NCBI Taxonomy" id="192524"/>
    <lineage>
        <taxon>Eukaryota</taxon>
        <taxon>Fungi</taxon>
        <taxon>Dikarya</taxon>
        <taxon>Basidiomycota</taxon>
        <taxon>Agaricomycotina</taxon>
        <taxon>Agaricomycetes</taxon>
        <taxon>Agaricomycetidae</taxon>
        <taxon>Agaricales</taxon>
        <taxon>Agaricineae</taxon>
        <taxon>Agaricaceae</taxon>
        <taxon>Agaricus</taxon>
    </lineage>
</organism>
<evidence type="ECO:0000256" key="3">
    <source>
        <dbReference type="ARBA" id="ARBA00022454"/>
    </source>
</evidence>
<dbReference type="PANTHER" id="PTHR11426">
    <property type="entry name" value="HISTONE H3"/>
    <property type="match status" value="1"/>
</dbReference>
<dbReference type="EMBL" id="JABXXO010000009">
    <property type="protein sequence ID" value="KAF7770662.1"/>
    <property type="molecule type" value="Genomic_DNA"/>
</dbReference>
<proteinExistence type="inferred from homology"/>
<feature type="compositionally biased region" description="Polar residues" evidence="5">
    <location>
        <begin position="1"/>
        <end position="12"/>
    </location>
</feature>
<accession>A0A8H7EZV5</accession>
<dbReference type="Gene3D" id="1.10.20.10">
    <property type="entry name" value="Histone, subunit A"/>
    <property type="match status" value="1"/>
</dbReference>